<accession>X0WYV4</accession>
<dbReference type="AlphaFoldDB" id="X0WYV4"/>
<keyword evidence="4 6" id="KW-1133">Transmembrane helix</keyword>
<sequence>LYIGVSLAAVLLLVIAYLSVEEMGLLRGAVMALLGTVWIWVAGVVLSECIGRTNWSPLSGMTLIAVTILIIISSGLGDKAAIVSSIMVGAAACVAMAQATDLMMDLKTGYLVGSIPRRQQIGQFLGTWLGPILVMILIFVLHKAYTLGSERLPAPQGTVLASMISGILGGDVPVQKYLAGAGLGAILSASGVGGLGILVGLGFYLPFHIVLTYTIGTLLRLWSDWKLGKQWSEGVGVPVAAGLIVG</sequence>
<reference evidence="7" key="1">
    <citation type="journal article" date="2014" name="Front. Microbiol.">
        <title>High frequency of phylogenetically diverse reductive dehalogenase-homologous genes in deep subseafloor sedimentary metagenomes.</title>
        <authorList>
            <person name="Kawai M."/>
            <person name="Futagami T."/>
            <person name="Toyoda A."/>
            <person name="Takaki Y."/>
            <person name="Nishi S."/>
            <person name="Hori S."/>
            <person name="Arai W."/>
            <person name="Tsubouchi T."/>
            <person name="Morono Y."/>
            <person name="Uchiyama I."/>
            <person name="Ito T."/>
            <person name="Fujiyama A."/>
            <person name="Inagaki F."/>
            <person name="Takami H."/>
        </authorList>
    </citation>
    <scope>NUCLEOTIDE SEQUENCE</scope>
    <source>
        <strain evidence="7">Expedition CK06-06</strain>
    </source>
</reference>
<dbReference type="Pfam" id="PF03169">
    <property type="entry name" value="OPT"/>
    <property type="match status" value="1"/>
</dbReference>
<evidence type="ECO:0000256" key="3">
    <source>
        <dbReference type="ARBA" id="ARBA00022692"/>
    </source>
</evidence>
<feature type="non-terminal residue" evidence="7">
    <location>
        <position position="1"/>
    </location>
</feature>
<keyword evidence="2" id="KW-0813">Transport</keyword>
<evidence type="ECO:0000256" key="4">
    <source>
        <dbReference type="ARBA" id="ARBA00022989"/>
    </source>
</evidence>
<protein>
    <submittedName>
        <fullName evidence="7">Uncharacterized protein</fullName>
    </submittedName>
</protein>
<feature type="transmembrane region" description="Helical" evidence="6">
    <location>
        <begin position="177"/>
        <end position="197"/>
    </location>
</feature>
<dbReference type="InterPro" id="IPR045035">
    <property type="entry name" value="YSL-like"/>
</dbReference>
<feature type="transmembrane region" description="Helical" evidence="6">
    <location>
        <begin position="58"/>
        <end position="76"/>
    </location>
</feature>
<feature type="transmembrane region" description="Helical" evidence="6">
    <location>
        <begin position="203"/>
        <end position="222"/>
    </location>
</feature>
<dbReference type="GO" id="GO:0035673">
    <property type="term" value="F:oligopeptide transmembrane transporter activity"/>
    <property type="evidence" value="ECO:0007669"/>
    <property type="project" value="InterPro"/>
</dbReference>
<evidence type="ECO:0000256" key="1">
    <source>
        <dbReference type="ARBA" id="ARBA00004141"/>
    </source>
</evidence>
<dbReference type="EMBL" id="BARS01046448">
    <property type="protein sequence ID" value="GAG29608.1"/>
    <property type="molecule type" value="Genomic_DNA"/>
</dbReference>
<organism evidence="7">
    <name type="scientific">marine sediment metagenome</name>
    <dbReference type="NCBI Taxonomy" id="412755"/>
    <lineage>
        <taxon>unclassified sequences</taxon>
        <taxon>metagenomes</taxon>
        <taxon>ecological metagenomes</taxon>
    </lineage>
</organism>
<evidence type="ECO:0000256" key="6">
    <source>
        <dbReference type="SAM" id="Phobius"/>
    </source>
</evidence>
<evidence type="ECO:0000256" key="5">
    <source>
        <dbReference type="ARBA" id="ARBA00023136"/>
    </source>
</evidence>
<name>X0WYV4_9ZZZZ</name>
<evidence type="ECO:0000313" key="7">
    <source>
        <dbReference type="EMBL" id="GAG29608.1"/>
    </source>
</evidence>
<comment type="subcellular location">
    <subcellularLocation>
        <location evidence="1">Membrane</location>
        <topology evidence="1">Multi-pass membrane protein</topology>
    </subcellularLocation>
</comment>
<dbReference type="InterPro" id="IPR004813">
    <property type="entry name" value="OPT"/>
</dbReference>
<feature type="transmembrane region" description="Helical" evidence="6">
    <location>
        <begin position="28"/>
        <end position="46"/>
    </location>
</feature>
<feature type="transmembrane region" description="Helical" evidence="6">
    <location>
        <begin position="82"/>
        <end position="100"/>
    </location>
</feature>
<dbReference type="GO" id="GO:0016020">
    <property type="term" value="C:membrane"/>
    <property type="evidence" value="ECO:0007669"/>
    <property type="project" value="UniProtKB-SubCell"/>
</dbReference>
<proteinExistence type="predicted"/>
<gene>
    <name evidence="7" type="ORF">S01H1_69920</name>
</gene>
<dbReference type="PANTHER" id="PTHR31645">
    <property type="entry name" value="OLIGOPEPTIDE TRANSPORTER YGL114W-RELATED"/>
    <property type="match status" value="1"/>
</dbReference>
<feature type="non-terminal residue" evidence="7">
    <location>
        <position position="246"/>
    </location>
</feature>
<keyword evidence="3 6" id="KW-0812">Transmembrane</keyword>
<dbReference type="PANTHER" id="PTHR31645:SF0">
    <property type="entry name" value="OLIGOPEPTIDE TRANSPORTER YGL114W-RELATED"/>
    <property type="match status" value="1"/>
</dbReference>
<evidence type="ECO:0000256" key="2">
    <source>
        <dbReference type="ARBA" id="ARBA00022448"/>
    </source>
</evidence>
<keyword evidence="5 6" id="KW-0472">Membrane</keyword>
<feature type="transmembrane region" description="Helical" evidence="6">
    <location>
        <begin position="121"/>
        <end position="141"/>
    </location>
</feature>
<comment type="caution">
    <text evidence="7">The sequence shown here is derived from an EMBL/GenBank/DDBJ whole genome shotgun (WGS) entry which is preliminary data.</text>
</comment>